<dbReference type="RefSeq" id="WP_161260896.1">
    <property type="nucleotide sequence ID" value="NZ_JAFBDC010000006.1"/>
</dbReference>
<evidence type="ECO:0000313" key="3">
    <source>
        <dbReference type="Proteomes" id="UP000471031"/>
    </source>
</evidence>
<dbReference type="Proteomes" id="UP000471031">
    <property type="component" value="Unassembled WGS sequence"/>
</dbReference>
<protein>
    <submittedName>
        <fullName evidence="2">Uncharacterized protein</fullName>
    </submittedName>
</protein>
<accession>A0A845L7Y0</accession>
<proteinExistence type="predicted"/>
<keyword evidence="3" id="KW-1185">Reference proteome</keyword>
<feature type="transmembrane region" description="Helical" evidence="1">
    <location>
        <begin position="58"/>
        <end position="77"/>
    </location>
</feature>
<keyword evidence="1" id="KW-1133">Transmembrane helix</keyword>
<organism evidence="2 3">
    <name type="scientific">Heliomicrobium gestii</name>
    <name type="common">Heliobacterium gestii</name>
    <dbReference type="NCBI Taxonomy" id="2699"/>
    <lineage>
        <taxon>Bacteria</taxon>
        <taxon>Bacillati</taxon>
        <taxon>Bacillota</taxon>
        <taxon>Clostridia</taxon>
        <taxon>Eubacteriales</taxon>
        <taxon>Heliobacteriaceae</taxon>
        <taxon>Heliomicrobium</taxon>
    </lineage>
</organism>
<dbReference type="EMBL" id="WXEX01000003">
    <property type="protein sequence ID" value="MZP42328.1"/>
    <property type="molecule type" value="Genomic_DNA"/>
</dbReference>
<sequence>MVIGTFKCSFELEQALGELEHDGISRQKILIVQMDAAPKNTIEFLGGPRDLHANAIEVGMASATASAVIGTAVGFSLELGPILWGLIATFIGFNVGYWLYLFIKKGLHTKRDNDLPEVIVIVQTSREQSVRFIETMWKYGALTVGKASEVKKDAVANVDT</sequence>
<dbReference type="AlphaFoldDB" id="A0A845L7Y0"/>
<name>A0A845L7Y0_HELGE</name>
<evidence type="ECO:0000313" key="2">
    <source>
        <dbReference type="EMBL" id="MZP42328.1"/>
    </source>
</evidence>
<dbReference type="OrthoDB" id="1683109at2"/>
<keyword evidence="1" id="KW-0812">Transmembrane</keyword>
<keyword evidence="1" id="KW-0472">Membrane</keyword>
<comment type="caution">
    <text evidence="2">The sequence shown here is derived from an EMBL/GenBank/DDBJ whole genome shotgun (WGS) entry which is preliminary data.</text>
</comment>
<gene>
    <name evidence="2" type="ORF">GTO89_04640</name>
</gene>
<reference evidence="2 3" key="1">
    <citation type="submission" date="2020-01" db="EMBL/GenBank/DDBJ databases">
        <title>Whole genome sequence of Heliobacterium gestii DSM 11169.</title>
        <authorList>
            <person name="Kyndt J.A."/>
            <person name="Meyer T.E."/>
        </authorList>
    </citation>
    <scope>NUCLEOTIDE SEQUENCE [LARGE SCALE GENOMIC DNA]</scope>
    <source>
        <strain evidence="2 3">DSM 11169</strain>
    </source>
</reference>
<evidence type="ECO:0000256" key="1">
    <source>
        <dbReference type="SAM" id="Phobius"/>
    </source>
</evidence>
<feature type="transmembrane region" description="Helical" evidence="1">
    <location>
        <begin position="83"/>
        <end position="103"/>
    </location>
</feature>